<comment type="caution">
    <text evidence="1">The sequence shown here is derived from an EMBL/GenBank/DDBJ whole genome shotgun (WGS) entry which is preliminary data.</text>
</comment>
<keyword evidence="2" id="KW-1185">Reference proteome</keyword>
<sequence length="89" mass="9879">MVKIDGVACGLNDPHTPTPSSWFHPLRLSFTTTRLTTHTLSSSLHIHSNGSANYIQSTHKQRKPPRIFRGNDSISSRGVSFCSQIILSF</sequence>
<dbReference type="EMBL" id="CM042012">
    <property type="protein sequence ID" value="KAI3753579.1"/>
    <property type="molecule type" value="Genomic_DNA"/>
</dbReference>
<reference evidence="1 2" key="2">
    <citation type="journal article" date="2022" name="Mol. Ecol. Resour.">
        <title>The genomes of chicory, endive, great burdock and yacon provide insights into Asteraceae paleo-polyploidization history and plant inulin production.</title>
        <authorList>
            <person name="Fan W."/>
            <person name="Wang S."/>
            <person name="Wang H."/>
            <person name="Wang A."/>
            <person name="Jiang F."/>
            <person name="Liu H."/>
            <person name="Zhao H."/>
            <person name="Xu D."/>
            <person name="Zhang Y."/>
        </authorList>
    </citation>
    <scope>NUCLEOTIDE SEQUENCE [LARGE SCALE GENOMIC DNA]</scope>
    <source>
        <strain evidence="2">cv. Punajuju</strain>
        <tissue evidence="1">Leaves</tissue>
    </source>
</reference>
<organism evidence="1 2">
    <name type="scientific">Cichorium intybus</name>
    <name type="common">Chicory</name>
    <dbReference type="NCBI Taxonomy" id="13427"/>
    <lineage>
        <taxon>Eukaryota</taxon>
        <taxon>Viridiplantae</taxon>
        <taxon>Streptophyta</taxon>
        <taxon>Embryophyta</taxon>
        <taxon>Tracheophyta</taxon>
        <taxon>Spermatophyta</taxon>
        <taxon>Magnoliopsida</taxon>
        <taxon>eudicotyledons</taxon>
        <taxon>Gunneridae</taxon>
        <taxon>Pentapetalae</taxon>
        <taxon>asterids</taxon>
        <taxon>campanulids</taxon>
        <taxon>Asterales</taxon>
        <taxon>Asteraceae</taxon>
        <taxon>Cichorioideae</taxon>
        <taxon>Cichorieae</taxon>
        <taxon>Cichoriinae</taxon>
        <taxon>Cichorium</taxon>
    </lineage>
</organism>
<protein>
    <submittedName>
        <fullName evidence="1">Uncharacterized protein</fullName>
    </submittedName>
</protein>
<name>A0ACB9E3M6_CICIN</name>
<evidence type="ECO:0000313" key="2">
    <source>
        <dbReference type="Proteomes" id="UP001055811"/>
    </source>
</evidence>
<accession>A0ACB9E3M6</accession>
<evidence type="ECO:0000313" key="1">
    <source>
        <dbReference type="EMBL" id="KAI3753579.1"/>
    </source>
</evidence>
<reference evidence="2" key="1">
    <citation type="journal article" date="2022" name="Mol. Ecol. Resour.">
        <title>The genomes of chicory, endive, great burdock and yacon provide insights into Asteraceae palaeo-polyploidization history and plant inulin production.</title>
        <authorList>
            <person name="Fan W."/>
            <person name="Wang S."/>
            <person name="Wang H."/>
            <person name="Wang A."/>
            <person name="Jiang F."/>
            <person name="Liu H."/>
            <person name="Zhao H."/>
            <person name="Xu D."/>
            <person name="Zhang Y."/>
        </authorList>
    </citation>
    <scope>NUCLEOTIDE SEQUENCE [LARGE SCALE GENOMIC DNA]</scope>
    <source>
        <strain evidence="2">cv. Punajuju</strain>
    </source>
</reference>
<proteinExistence type="predicted"/>
<gene>
    <name evidence="1" type="ORF">L2E82_25636</name>
</gene>
<dbReference type="Proteomes" id="UP001055811">
    <property type="component" value="Linkage Group LG04"/>
</dbReference>